<evidence type="ECO:0000259" key="4">
    <source>
        <dbReference type="PROSITE" id="PS51820"/>
    </source>
</evidence>
<dbReference type="OrthoDB" id="9803616at2"/>
<feature type="domain" description="Fibronectin type-III" evidence="3">
    <location>
        <begin position="549"/>
        <end position="636"/>
    </location>
</feature>
<feature type="domain" description="Fibronectin type-III" evidence="3">
    <location>
        <begin position="1865"/>
        <end position="1955"/>
    </location>
</feature>
<dbReference type="InterPro" id="IPR015919">
    <property type="entry name" value="Cadherin-like_sf"/>
</dbReference>
<sequence>MRKIYSLVTLFMLISTQFLMAQTGVLDPNDPVVDYNPSAPPTQPAWNQVGKWVRTKRVSFNTTSYKAYIYNGMQFRLKWPKNYDSTKTYPIIIFFHGLGEKGTIYDNEYSLYHGGELFMNAVDNGTTNAFLLYPQNLSGYFGPSYYDYIVDLLNKYFIPQLHVDPYRIFVHGLSGGGTATWDFIQRNPKLVAGSTPISAATSDLANTINSWKYTPIWWFQGGVDNNPPPSVTQSVYNQAIAAGANVKLKIFEGQGHGVWYNAWQSPGYFDFINALYKSNPWPLFGRTEFCVNDPINVTLGLTAGFNNYEWRKDGAVIPGATSNTLNVTTIGTYDARVYNGTSWSDWSHTPVVIKIKTATVSPDIQTAGLMSNVIPTPEGKDSVVLQVPTGYASYLWKKSTDNTTLGTNNTLAVRQAGDYVVKVTEQYGCSSDFSDPFRVVAANGANGPDAIFAFQASAVSRTQIALNWSNKTNPAYNETAFEVYRTITPGTGYALVAKVDADVLTYTDNNLVPNTKYYYIIRPVNNNGAAPVSSEVNATTMVDSQPPTAPTNLTVTGTTRSSVALSWTQSTDDVGVDKYDIYINGAKSYTVNSDQNTFLVGGLTARTVYAFTVKARDITGNVSNASNQVSAATLSKGLNYQYYTGTFNTLPNFNTLTPVKTGNSATVDLSVRTQDVNYAILWQGYINIPATGSYKFETNSDDGSKLYIGTYSPTATALVNNDGLHGSQYASGTINLTKGSYPITISYFQQGGGASMQIYWTSTAANINSRTVIPASAFVDTMTIGSTPAPTTNVKATALSFNKIKVTWTDNSTNETGFEIYRSESQVGPFDIVATTAANATAYTDSLLAPETTYYYQVQAINRNGSAGSSLSDISGLKYDYYEAASYTTLPAFTETPVKSGLTSAVTLDMRNRDANYAIKYSGYINIPTAGQYTFYTASDDGSRLYIDGFGTSYMLVNNNYVQGTTERASSKKTLSAGKHLFYVTYFQGSGGQELHARWAGPGIAKQDIPASAFEDNDIKATTLALPPVPTAPSGLNATAVSPNVINLKWNDNSSAETGFDIYRSVNNNSNYVLLTTIGSSDSAYAVYRDTALTANTPFYYKIKAKNEGGISGFSNEATATTLNSVPVFAALTDKKMRFDGQLNVPINATDADGDALTITTANLPAFGALAVAGNGVGNITFTPSISDVGTYNNIQVTVADGHGGNVTRSFNLVVDNNYPPVLSSISNVALAEKGTNMVTITATDANTADALTWDVTNLPSFATLTTNGGSATIALAPGYGDNGNYPVTVTISDGNGGSDTKTFTISVTAVNPNYSVYVNFNDGTYKAPAPWNNTNKAQPALNDVFANLLDQTGRNTGISMKVMTNWQTVNGGANTNNFGYTTNNNSGIYPDAAMVSAWFTMADKQTLKLSGMDTAYTYSFTFFGSRAGVTDPRVAGYTVNGTTVSLNASSNTSTTVTASGIRANSDSTITVDLTALNGAAYAYLNTMVIQANYDNGKPPAKPGNLTARSLTAGVRLNWTDRAYNETGYEVYRANAQSGPYQLLSPVANVNDTAYTDPNVSGNHTYYYVVRAINANGGNPSDTVSINLPNMPPVIDSISNVAMKTDAIVNVNIHATDDPADVITLSATGLPSFATLQNTGNGTATLRLAPGSTNIGTFNIVINAQDDKGAQSSRTFKVQVTDKNMTSVYVNYNRVEPAPAPWNNFNSPANANTTISNILDETGTASGISVTLLDALTGDNNIGAVTGNNTGVYPDVVMHTLYYDQTGQAKRIRISGLSATLKYNLVFFASREAVSDNRNTIYSAGGQSVTLNAASNTQNTVQINGLSADASGNIDFTLQQASGSFAGYIGAMVIQSYVDNGIPLAPANLVTSNQTASSIQLNWADKSSNETGFEVWRSTEREGTYTKLTTTAANVTTYTNTGLAASTLYFYKVRAITATKQSDYSNIAAGGTLAYGVNINFNTVNPAPSPWNNTNALPYLNQTMANPKDGNGNATSFSWTITDNFTGTNPAGFQTGNNSGVYPDLVIAESYYVEPGDTAKMQFDNLDQSKEYSFTFFGSRASGGTRITAYSMNGRTVTLDAYDNSTNTVTLDHLSPDQNGQMQLVIYTANNTYGYLNALVIKAYPKEVTSLAKIGGTGTMTTAPKTGTTTGATTTGNAATDVTLSQVYPSPFTSFVNVALTQHGKGNMRMALKLLDLNGRIINVKDLGLVAPGSYQFRMDITGRELPQGVYLLQVLADNQMVKTVKLVKQ</sequence>
<dbReference type="Proteomes" id="UP000190367">
    <property type="component" value="Unassembled WGS sequence"/>
</dbReference>
<dbReference type="PANTHER" id="PTHR14340">
    <property type="entry name" value="MICROFIBRIL-ASSOCIATED GLYCOPROTEIN 3"/>
    <property type="match status" value="1"/>
</dbReference>
<dbReference type="NCBIfam" id="TIGR04183">
    <property type="entry name" value="Por_Secre_tail"/>
    <property type="match status" value="1"/>
</dbReference>
<dbReference type="EMBL" id="FUWZ01000007">
    <property type="protein sequence ID" value="SKA46001.1"/>
    <property type="molecule type" value="Genomic_DNA"/>
</dbReference>
<feature type="domain" description="Fibronectin type-III" evidence="3">
    <location>
        <begin position="1499"/>
        <end position="1591"/>
    </location>
</feature>
<reference evidence="6" key="1">
    <citation type="submission" date="2017-02" db="EMBL/GenBank/DDBJ databases">
        <authorList>
            <person name="Varghese N."/>
            <person name="Submissions S."/>
        </authorList>
    </citation>
    <scope>NUCLEOTIDE SEQUENCE [LARGE SCALE GENOMIC DNA]</scope>
    <source>
        <strain evidence="6">DSM 22224</strain>
    </source>
</reference>
<protein>
    <submittedName>
        <fullName evidence="5">Fibronectin type III domain-containing protein</fullName>
    </submittedName>
</protein>
<dbReference type="CDD" id="cd00063">
    <property type="entry name" value="FN3"/>
    <property type="match status" value="6"/>
</dbReference>
<gene>
    <name evidence="5" type="ORF">SAMN04488128_107165</name>
</gene>
<feature type="signal peptide" evidence="2">
    <location>
        <begin position="1"/>
        <end position="21"/>
    </location>
</feature>
<accession>A0A1T4U0E3</accession>
<dbReference type="InterPro" id="IPR037524">
    <property type="entry name" value="PA14/GLEYA"/>
</dbReference>
<feature type="domain" description="Fibronectin type-III" evidence="3">
    <location>
        <begin position="790"/>
        <end position="884"/>
    </location>
</feature>
<feature type="domain" description="PA14" evidence="4">
    <location>
        <begin position="872"/>
        <end position="1013"/>
    </location>
</feature>
<dbReference type="SUPFAM" id="SSF53474">
    <property type="entry name" value="alpha/beta-Hydrolases"/>
    <property type="match status" value="1"/>
</dbReference>
<dbReference type="InterPro" id="IPR036116">
    <property type="entry name" value="FN3_sf"/>
</dbReference>
<dbReference type="Pfam" id="PF07691">
    <property type="entry name" value="PA14"/>
    <property type="match status" value="2"/>
</dbReference>
<feature type="chain" id="PRO_5012029722" evidence="2">
    <location>
        <begin position="22"/>
        <end position="2250"/>
    </location>
</feature>
<dbReference type="Gene3D" id="3.40.50.1820">
    <property type="entry name" value="alpha/beta hydrolase"/>
    <property type="match status" value="1"/>
</dbReference>
<evidence type="ECO:0000256" key="2">
    <source>
        <dbReference type="SAM" id="SignalP"/>
    </source>
</evidence>
<feature type="domain" description="Fibronectin type-III" evidence="3">
    <location>
        <begin position="1032"/>
        <end position="1125"/>
    </location>
</feature>
<dbReference type="SMART" id="SM00758">
    <property type="entry name" value="PA14"/>
    <property type="match status" value="2"/>
</dbReference>
<dbReference type="Pfam" id="PF05345">
    <property type="entry name" value="He_PIG"/>
    <property type="match status" value="2"/>
</dbReference>
<dbReference type="RefSeq" id="WP_078672985.1">
    <property type="nucleotide sequence ID" value="NZ_FUWZ01000007.1"/>
</dbReference>
<keyword evidence="6" id="KW-1185">Reference proteome</keyword>
<proteinExistence type="predicted"/>
<dbReference type="InterPro" id="IPR029058">
    <property type="entry name" value="AB_hydrolase_fold"/>
</dbReference>
<dbReference type="GO" id="GO:0005509">
    <property type="term" value="F:calcium ion binding"/>
    <property type="evidence" value="ECO:0007669"/>
    <property type="project" value="InterPro"/>
</dbReference>
<dbReference type="STRING" id="634771.SAMN04488128_107165"/>
<evidence type="ECO:0000256" key="1">
    <source>
        <dbReference type="ARBA" id="ARBA00023319"/>
    </source>
</evidence>
<dbReference type="InterPro" id="IPR026444">
    <property type="entry name" value="Secre_tail"/>
</dbReference>
<dbReference type="PANTHER" id="PTHR14340:SF11">
    <property type="entry name" value="IG-LIKE DOMAIN-CONTAINING PROTEIN"/>
    <property type="match status" value="1"/>
</dbReference>
<dbReference type="SUPFAM" id="SSF49265">
    <property type="entry name" value="Fibronectin type III"/>
    <property type="match status" value="2"/>
</dbReference>
<evidence type="ECO:0000313" key="5">
    <source>
        <dbReference type="EMBL" id="SKA46001.1"/>
    </source>
</evidence>
<dbReference type="SUPFAM" id="SSF49313">
    <property type="entry name" value="Cadherin-like"/>
    <property type="match status" value="2"/>
</dbReference>
<keyword evidence="1" id="KW-0393">Immunoglobulin domain</keyword>
<dbReference type="PROSITE" id="PS51820">
    <property type="entry name" value="PA14"/>
    <property type="match status" value="2"/>
</dbReference>
<dbReference type="SUPFAM" id="SSF56988">
    <property type="entry name" value="Anthrax protective antigen"/>
    <property type="match status" value="2"/>
</dbReference>
<dbReference type="Gene3D" id="2.60.40.10">
    <property type="entry name" value="Immunoglobulins"/>
    <property type="match status" value="9"/>
</dbReference>
<feature type="domain" description="Fibronectin type-III" evidence="3">
    <location>
        <begin position="450"/>
        <end position="543"/>
    </location>
</feature>
<organism evidence="5 6">
    <name type="scientific">Chitinophaga eiseniae</name>
    <dbReference type="NCBI Taxonomy" id="634771"/>
    <lineage>
        <taxon>Bacteria</taxon>
        <taxon>Pseudomonadati</taxon>
        <taxon>Bacteroidota</taxon>
        <taxon>Chitinophagia</taxon>
        <taxon>Chitinophagales</taxon>
        <taxon>Chitinophagaceae</taxon>
        <taxon>Chitinophaga</taxon>
    </lineage>
</organism>
<dbReference type="InterPro" id="IPR003961">
    <property type="entry name" value="FN3_dom"/>
</dbReference>
<dbReference type="Pfam" id="PF17963">
    <property type="entry name" value="Big_9"/>
    <property type="match status" value="1"/>
</dbReference>
<dbReference type="PROSITE" id="PS50853">
    <property type="entry name" value="FN3"/>
    <property type="match status" value="6"/>
</dbReference>
<feature type="domain" description="PA14" evidence="4">
    <location>
        <begin position="633"/>
        <end position="777"/>
    </location>
</feature>
<dbReference type="Pfam" id="PF00041">
    <property type="entry name" value="fn3"/>
    <property type="match status" value="3"/>
</dbReference>
<name>A0A1T4U0E3_9BACT</name>
<dbReference type="InterPro" id="IPR011658">
    <property type="entry name" value="PA14_dom"/>
</dbReference>
<keyword evidence="2" id="KW-0732">Signal</keyword>
<evidence type="ECO:0000313" key="6">
    <source>
        <dbReference type="Proteomes" id="UP000190367"/>
    </source>
</evidence>
<dbReference type="Gene3D" id="2.60.120.380">
    <property type="match status" value="2"/>
</dbReference>
<dbReference type="InterPro" id="IPR013783">
    <property type="entry name" value="Ig-like_fold"/>
</dbReference>
<dbReference type="GO" id="GO:0016020">
    <property type="term" value="C:membrane"/>
    <property type="evidence" value="ECO:0007669"/>
    <property type="project" value="InterPro"/>
</dbReference>
<dbReference type="SMART" id="SM00060">
    <property type="entry name" value="FN3"/>
    <property type="match status" value="6"/>
</dbReference>
<evidence type="ECO:0000259" key="3">
    <source>
        <dbReference type="PROSITE" id="PS50853"/>
    </source>
</evidence>